<feature type="domain" description="Dienelactone hydrolase" evidence="1">
    <location>
        <begin position="30"/>
        <end position="249"/>
    </location>
</feature>
<dbReference type="Pfam" id="PF01738">
    <property type="entry name" value="DLH"/>
    <property type="match status" value="1"/>
</dbReference>
<comment type="caution">
    <text evidence="2">The sequence shown here is derived from an EMBL/GenBank/DDBJ whole genome shotgun (WGS) entry which is preliminary data.</text>
</comment>
<reference evidence="2" key="1">
    <citation type="submission" date="2023-08" db="EMBL/GenBank/DDBJ databases">
        <title>Reference Genome Resource for the Citrus Pathogen Phytophthora citrophthora.</title>
        <authorList>
            <person name="Moller H."/>
            <person name="Coetzee B."/>
            <person name="Rose L.J."/>
            <person name="Van Niekerk J.M."/>
        </authorList>
    </citation>
    <scope>NUCLEOTIDE SEQUENCE</scope>
    <source>
        <strain evidence="2">STE-U-9442</strain>
    </source>
</reference>
<evidence type="ECO:0000313" key="2">
    <source>
        <dbReference type="EMBL" id="KAK1934530.1"/>
    </source>
</evidence>
<accession>A0AAD9GA04</accession>
<gene>
    <name evidence="2" type="ORF">P3T76_011139</name>
</gene>
<protein>
    <submittedName>
        <fullName evidence="2">AIM2 family protein C30D10.14</fullName>
    </submittedName>
</protein>
<dbReference type="PANTHER" id="PTHR17630">
    <property type="entry name" value="DIENELACTONE HYDROLASE"/>
    <property type="match status" value="1"/>
</dbReference>
<name>A0AAD9GA04_9STRA</name>
<dbReference type="AlphaFoldDB" id="A0AAD9GA04"/>
<sequence length="253" mass="26790">MSCCPVVMEPKKETAGNSIVAKTYHNTKLFVAGPAQAKAGLIAIPDIFGPESGRIKQDAEALAKLGYAVVLVDAADGDYPETLEGADVPAWLKKNSFEKVSGAHIANAIAYLQEEAGVQSISSYGYCWGAYVGAKQSALETSVIKGHVSFHPSWSAEQLINGEGAVEKMAANISVPQLLCAAGNDPPLVSEGGVVEKILKSKAAIAEQSNVVNFPDMIHGWVCRGDINDPATKEAVEKAWHLATEFIQKVNPV</sequence>
<dbReference type="InterPro" id="IPR002925">
    <property type="entry name" value="Dienelactn_hydro"/>
</dbReference>
<organism evidence="2 3">
    <name type="scientific">Phytophthora citrophthora</name>
    <dbReference type="NCBI Taxonomy" id="4793"/>
    <lineage>
        <taxon>Eukaryota</taxon>
        <taxon>Sar</taxon>
        <taxon>Stramenopiles</taxon>
        <taxon>Oomycota</taxon>
        <taxon>Peronosporomycetes</taxon>
        <taxon>Peronosporales</taxon>
        <taxon>Peronosporaceae</taxon>
        <taxon>Phytophthora</taxon>
    </lineage>
</organism>
<proteinExistence type="predicted"/>
<evidence type="ECO:0000259" key="1">
    <source>
        <dbReference type="Pfam" id="PF01738"/>
    </source>
</evidence>
<dbReference type="Proteomes" id="UP001259832">
    <property type="component" value="Unassembled WGS sequence"/>
</dbReference>
<dbReference type="EMBL" id="JASMQC010000025">
    <property type="protein sequence ID" value="KAK1934530.1"/>
    <property type="molecule type" value="Genomic_DNA"/>
</dbReference>
<evidence type="ECO:0000313" key="3">
    <source>
        <dbReference type="Proteomes" id="UP001259832"/>
    </source>
</evidence>
<keyword evidence="3" id="KW-1185">Reference proteome</keyword>
<dbReference type="PANTHER" id="PTHR17630:SF44">
    <property type="entry name" value="PROTEIN AIM2"/>
    <property type="match status" value="1"/>
</dbReference>
<dbReference type="GO" id="GO:0016787">
    <property type="term" value="F:hydrolase activity"/>
    <property type="evidence" value="ECO:0007669"/>
    <property type="project" value="InterPro"/>
</dbReference>
<dbReference type="InterPro" id="IPR029058">
    <property type="entry name" value="AB_hydrolase_fold"/>
</dbReference>
<dbReference type="SUPFAM" id="SSF53474">
    <property type="entry name" value="alpha/beta-Hydrolases"/>
    <property type="match status" value="1"/>
</dbReference>
<dbReference type="Gene3D" id="3.40.50.1820">
    <property type="entry name" value="alpha/beta hydrolase"/>
    <property type="match status" value="1"/>
</dbReference>